<name>A0A067BTC3_SAPPC</name>
<dbReference type="GeneID" id="24134432"/>
<sequence length="214" mass="23485">MRQGLYVIGALPMHGGLWTSEEVDLAKFLIDVFQRGLLENVPDGTKLGAWLPVVMNCTKRRLLRKAITDRQTLNKLYAFNARADVNFAGLTSTLEKLVAAFLATAPMHRQRGAKKVRRCDRGAYADEAPPTSSPSMKRVASSSPPAMMQDASCAWLPDVLPSWCSIDMSQFASLDDDIAAEKSLVLELDAWAAEAVQWIDVDANTLLLDSIASM</sequence>
<keyword evidence="2" id="KW-1185">Reference proteome</keyword>
<dbReference type="Proteomes" id="UP000030745">
    <property type="component" value="Unassembled WGS sequence"/>
</dbReference>
<organism evidence="1 2">
    <name type="scientific">Saprolegnia parasitica (strain CBS 223.65)</name>
    <dbReference type="NCBI Taxonomy" id="695850"/>
    <lineage>
        <taxon>Eukaryota</taxon>
        <taxon>Sar</taxon>
        <taxon>Stramenopiles</taxon>
        <taxon>Oomycota</taxon>
        <taxon>Saprolegniomycetes</taxon>
        <taxon>Saprolegniales</taxon>
        <taxon>Saprolegniaceae</taxon>
        <taxon>Saprolegnia</taxon>
    </lineage>
</organism>
<accession>A0A067BTC3</accession>
<evidence type="ECO:0000313" key="2">
    <source>
        <dbReference type="Proteomes" id="UP000030745"/>
    </source>
</evidence>
<dbReference type="RefSeq" id="XP_012207780.1">
    <property type="nucleotide sequence ID" value="XM_012352390.1"/>
</dbReference>
<dbReference type="EMBL" id="KK583286">
    <property type="protein sequence ID" value="KDO21513.1"/>
    <property type="molecule type" value="Genomic_DNA"/>
</dbReference>
<dbReference type="OrthoDB" id="10335829at2759"/>
<proteinExistence type="predicted"/>
<dbReference type="VEuPathDB" id="FungiDB:SPRG_12477"/>
<reference evidence="1 2" key="1">
    <citation type="journal article" date="2013" name="PLoS Genet.">
        <title>Distinctive expansion of potential virulence genes in the genome of the oomycete fish pathogen Saprolegnia parasitica.</title>
        <authorList>
            <person name="Jiang R.H."/>
            <person name="de Bruijn I."/>
            <person name="Haas B.J."/>
            <person name="Belmonte R."/>
            <person name="Lobach L."/>
            <person name="Christie J."/>
            <person name="van den Ackerveken G."/>
            <person name="Bottin A."/>
            <person name="Bulone V."/>
            <person name="Diaz-Moreno S.M."/>
            <person name="Dumas B."/>
            <person name="Fan L."/>
            <person name="Gaulin E."/>
            <person name="Govers F."/>
            <person name="Grenville-Briggs L.J."/>
            <person name="Horner N.R."/>
            <person name="Levin J.Z."/>
            <person name="Mammella M."/>
            <person name="Meijer H.J."/>
            <person name="Morris P."/>
            <person name="Nusbaum C."/>
            <person name="Oome S."/>
            <person name="Phillips A.J."/>
            <person name="van Rooyen D."/>
            <person name="Rzeszutek E."/>
            <person name="Saraiva M."/>
            <person name="Secombes C.J."/>
            <person name="Seidl M.F."/>
            <person name="Snel B."/>
            <person name="Stassen J.H."/>
            <person name="Sykes S."/>
            <person name="Tripathy S."/>
            <person name="van den Berg H."/>
            <person name="Vega-Arreguin J.C."/>
            <person name="Wawra S."/>
            <person name="Young S.K."/>
            <person name="Zeng Q."/>
            <person name="Dieguez-Uribeondo J."/>
            <person name="Russ C."/>
            <person name="Tyler B.M."/>
            <person name="van West P."/>
        </authorList>
    </citation>
    <scope>NUCLEOTIDE SEQUENCE [LARGE SCALE GENOMIC DNA]</scope>
    <source>
        <strain evidence="1 2">CBS 223.65</strain>
    </source>
</reference>
<dbReference type="OMA" id="PSWCSID"/>
<gene>
    <name evidence="1" type="ORF">SPRG_12477</name>
</gene>
<dbReference type="KEGG" id="spar:SPRG_12477"/>
<protein>
    <submittedName>
        <fullName evidence="1">Uncharacterized protein</fullName>
    </submittedName>
</protein>
<evidence type="ECO:0000313" key="1">
    <source>
        <dbReference type="EMBL" id="KDO21513.1"/>
    </source>
</evidence>
<dbReference type="AlphaFoldDB" id="A0A067BTC3"/>